<evidence type="ECO:0000313" key="2">
    <source>
        <dbReference type="EMBL" id="TCP11924.1"/>
    </source>
</evidence>
<accession>A0A4R2MTR1</accession>
<keyword evidence="3" id="KW-1185">Reference proteome</keyword>
<evidence type="ECO:0000313" key="3">
    <source>
        <dbReference type="Proteomes" id="UP000294841"/>
    </source>
</evidence>
<dbReference type="RefSeq" id="WP_132024190.1">
    <property type="nucleotide sequence ID" value="NZ_CP016605.1"/>
</dbReference>
<organism evidence="2 3">
    <name type="scientific">Bisgaardia hudsonensis</name>
    <dbReference type="NCBI Taxonomy" id="109472"/>
    <lineage>
        <taxon>Bacteria</taxon>
        <taxon>Pseudomonadati</taxon>
        <taxon>Pseudomonadota</taxon>
        <taxon>Gammaproteobacteria</taxon>
        <taxon>Pasteurellales</taxon>
        <taxon>Pasteurellaceae</taxon>
        <taxon>Bisgaardia</taxon>
    </lineage>
</organism>
<dbReference type="OrthoDB" id="5690458at2"/>
<evidence type="ECO:0008006" key="4">
    <source>
        <dbReference type="Google" id="ProtNLM"/>
    </source>
</evidence>
<gene>
    <name evidence="2" type="ORF">EV697_10536</name>
</gene>
<feature type="signal peptide" evidence="1">
    <location>
        <begin position="1"/>
        <end position="20"/>
    </location>
</feature>
<dbReference type="PROSITE" id="PS51257">
    <property type="entry name" value="PROKAR_LIPOPROTEIN"/>
    <property type="match status" value="1"/>
</dbReference>
<reference evidence="2 3" key="1">
    <citation type="submission" date="2019-03" db="EMBL/GenBank/DDBJ databases">
        <title>Genomic Encyclopedia of Type Strains, Phase IV (KMG-IV): sequencing the most valuable type-strain genomes for metagenomic binning, comparative biology and taxonomic classification.</title>
        <authorList>
            <person name="Goeker M."/>
        </authorList>
    </citation>
    <scope>NUCLEOTIDE SEQUENCE [LARGE SCALE GENOMIC DNA]</scope>
    <source>
        <strain evidence="2 3">DSM 28231</strain>
    </source>
</reference>
<dbReference type="Proteomes" id="UP000294841">
    <property type="component" value="Unassembled WGS sequence"/>
</dbReference>
<proteinExistence type="predicted"/>
<name>A0A4R2MTR1_9PAST</name>
<dbReference type="EMBL" id="SLXI01000005">
    <property type="protein sequence ID" value="TCP11924.1"/>
    <property type="molecule type" value="Genomic_DNA"/>
</dbReference>
<sequence length="186" mass="22154">MKKILIILTALFLFGCASQSKIIEVPQQLQYHNKQYKLSGQQDLGSIARYVFLSENDTLQNWQTEIEVLFDRNIQKLSLQERINLRKNIYQKTNVAYFELKEKNNTLFSSVIYKPSSQYNDWQINIAKGKNIPNCGFIQYQYSLKVARNKKIMNMKKSKIVSHIKKYILDKEIKYIDKKLWQWNCK</sequence>
<dbReference type="AlphaFoldDB" id="A0A4R2MTR1"/>
<protein>
    <recommendedName>
        <fullName evidence="4">ATPases of ABC transporters with duplicated ATPase domains-containing protein</fullName>
    </recommendedName>
</protein>
<comment type="caution">
    <text evidence="2">The sequence shown here is derived from an EMBL/GenBank/DDBJ whole genome shotgun (WGS) entry which is preliminary data.</text>
</comment>
<keyword evidence="1" id="KW-0732">Signal</keyword>
<evidence type="ECO:0000256" key="1">
    <source>
        <dbReference type="SAM" id="SignalP"/>
    </source>
</evidence>
<feature type="chain" id="PRO_5020905568" description="ATPases of ABC transporters with duplicated ATPase domains-containing protein" evidence="1">
    <location>
        <begin position="21"/>
        <end position="186"/>
    </location>
</feature>